<accession>X1SQZ7</accession>
<reference evidence="1" key="1">
    <citation type="journal article" date="2014" name="Front. Microbiol.">
        <title>High frequency of phylogenetically diverse reductive dehalogenase-homologous genes in deep subseafloor sedimentary metagenomes.</title>
        <authorList>
            <person name="Kawai M."/>
            <person name="Futagami T."/>
            <person name="Toyoda A."/>
            <person name="Takaki Y."/>
            <person name="Nishi S."/>
            <person name="Hori S."/>
            <person name="Arai W."/>
            <person name="Tsubouchi T."/>
            <person name="Morono Y."/>
            <person name="Uchiyama I."/>
            <person name="Ito T."/>
            <person name="Fujiyama A."/>
            <person name="Inagaki F."/>
            <person name="Takami H."/>
        </authorList>
    </citation>
    <scope>NUCLEOTIDE SEQUENCE</scope>
    <source>
        <strain evidence="1">Expedition CK06-06</strain>
    </source>
</reference>
<evidence type="ECO:0000313" key="1">
    <source>
        <dbReference type="EMBL" id="GAI95472.1"/>
    </source>
</evidence>
<name>X1SQZ7_9ZZZZ</name>
<proteinExistence type="predicted"/>
<evidence type="ECO:0008006" key="2">
    <source>
        <dbReference type="Google" id="ProtNLM"/>
    </source>
</evidence>
<dbReference type="SUPFAM" id="SSF52309">
    <property type="entry name" value="N-(deoxy)ribosyltransferase-like"/>
    <property type="match status" value="1"/>
</dbReference>
<organism evidence="1">
    <name type="scientific">marine sediment metagenome</name>
    <dbReference type="NCBI Taxonomy" id="412755"/>
    <lineage>
        <taxon>unclassified sequences</taxon>
        <taxon>metagenomes</taxon>
        <taxon>ecological metagenomes</taxon>
    </lineage>
</organism>
<sequence>MEVPDIHEKSLEDIEKNLPDYSVSKKQLILMRNIREKTKYPGELVELSPNDFPLAWAENYEEFIYYINSLVERGLLFKRKISSIQVKITADGWDYLDERAKIPSESNQVFVAMSFSKDMDSVYDNAIAPAIEKAGYKPHRMDREPHNKQIDMKIMADIKDSKFVVTDFTQQKHGVYFEAGYALGLGLPVLWCVKKKDLDDAHFDTRQYNHIAWESEKDLKEQLYNFICAIVGKQERA</sequence>
<gene>
    <name evidence="1" type="ORF">S12H4_27185</name>
</gene>
<dbReference type="EMBL" id="BARW01015500">
    <property type="protein sequence ID" value="GAI95472.1"/>
    <property type="molecule type" value="Genomic_DNA"/>
</dbReference>
<dbReference type="AlphaFoldDB" id="X1SQZ7"/>
<comment type="caution">
    <text evidence="1">The sequence shown here is derived from an EMBL/GenBank/DDBJ whole genome shotgun (WGS) entry which is preliminary data.</text>
</comment>
<dbReference type="Gene3D" id="3.40.50.450">
    <property type="match status" value="1"/>
</dbReference>
<protein>
    <recommendedName>
        <fullName evidence="2">Nucleoside 2-deoxyribosyltransferase</fullName>
    </recommendedName>
</protein>